<gene>
    <name evidence="2" type="ORF">HGA08_08530</name>
</gene>
<organism evidence="2 3">
    <name type="scientific">Nocardia vermiculata</name>
    <dbReference type="NCBI Taxonomy" id="257274"/>
    <lineage>
        <taxon>Bacteria</taxon>
        <taxon>Bacillati</taxon>
        <taxon>Actinomycetota</taxon>
        <taxon>Actinomycetes</taxon>
        <taxon>Mycobacteriales</taxon>
        <taxon>Nocardiaceae</taxon>
        <taxon>Nocardia</taxon>
    </lineage>
</organism>
<evidence type="ECO:0000313" key="3">
    <source>
        <dbReference type="Proteomes" id="UP000565711"/>
    </source>
</evidence>
<dbReference type="EMBL" id="JAAXOP010000003">
    <property type="protein sequence ID" value="NKY50252.1"/>
    <property type="molecule type" value="Genomic_DNA"/>
</dbReference>
<feature type="transmembrane region" description="Helical" evidence="1">
    <location>
        <begin position="27"/>
        <end position="49"/>
    </location>
</feature>
<proteinExistence type="predicted"/>
<dbReference type="Proteomes" id="UP000565711">
    <property type="component" value="Unassembled WGS sequence"/>
</dbReference>
<dbReference type="AlphaFoldDB" id="A0A846XWA1"/>
<reference evidence="2 3" key="1">
    <citation type="submission" date="2020-04" db="EMBL/GenBank/DDBJ databases">
        <title>MicrobeNet Type strains.</title>
        <authorList>
            <person name="Nicholson A.C."/>
        </authorList>
    </citation>
    <scope>NUCLEOTIDE SEQUENCE [LARGE SCALE GENOMIC DNA]</scope>
    <source>
        <strain evidence="2 3">JCM 12354</strain>
    </source>
</reference>
<sequence length="97" mass="10054">MNHPEYWGSLPEAPAGNPVEHPHATTVLVLGVLSMLCCGALGPIAWVMGKRALDQIELSGGTIGGRSQVLVGYVIGIIGTLMMVVTACIFLLVLIGG</sequence>
<dbReference type="RefSeq" id="WP_067870855.1">
    <property type="nucleotide sequence ID" value="NZ_JAAXOP010000003.1"/>
</dbReference>
<keyword evidence="1" id="KW-0472">Membrane</keyword>
<evidence type="ECO:0000256" key="1">
    <source>
        <dbReference type="SAM" id="Phobius"/>
    </source>
</evidence>
<keyword evidence="3" id="KW-1185">Reference proteome</keyword>
<keyword evidence="1" id="KW-0812">Transmembrane</keyword>
<accession>A0A846XWA1</accession>
<evidence type="ECO:0000313" key="2">
    <source>
        <dbReference type="EMBL" id="NKY50252.1"/>
    </source>
</evidence>
<feature type="transmembrane region" description="Helical" evidence="1">
    <location>
        <begin position="70"/>
        <end position="95"/>
    </location>
</feature>
<comment type="caution">
    <text evidence="2">The sequence shown here is derived from an EMBL/GenBank/DDBJ whole genome shotgun (WGS) entry which is preliminary data.</text>
</comment>
<keyword evidence="1" id="KW-1133">Transmembrane helix</keyword>
<name>A0A846XWA1_9NOCA</name>
<protein>
    <submittedName>
        <fullName evidence="2">DUF4190 domain-containing protein</fullName>
    </submittedName>
</protein>